<comment type="caution">
    <text evidence="3">The sequence shown here is derived from an EMBL/GenBank/DDBJ whole genome shotgun (WGS) entry which is preliminary data.</text>
</comment>
<dbReference type="RefSeq" id="WP_079448347.1">
    <property type="nucleotide sequence ID" value="NZ_MWPQ01000068.1"/>
</dbReference>
<dbReference type="EMBL" id="MWPQ01000068">
    <property type="protein sequence ID" value="OPH81419.1"/>
    <property type="molecule type" value="Genomic_DNA"/>
</dbReference>
<sequence>MAFPNNDEPPRATSDAKRTKTTRWAIAGVVILVLFGLLLISPGHNTHDKSAENPPHPATQAQP</sequence>
<feature type="region of interest" description="Disordered" evidence="1">
    <location>
        <begin position="43"/>
        <end position="63"/>
    </location>
</feature>
<evidence type="ECO:0000313" key="4">
    <source>
        <dbReference type="Proteomes" id="UP000189940"/>
    </source>
</evidence>
<dbReference type="AlphaFoldDB" id="A0A1V4HU72"/>
<feature type="compositionally biased region" description="Basic and acidic residues" evidence="1">
    <location>
        <begin position="8"/>
        <end position="18"/>
    </location>
</feature>
<keyword evidence="4" id="KW-1185">Reference proteome</keyword>
<keyword evidence="2" id="KW-1133">Transmembrane helix</keyword>
<evidence type="ECO:0000256" key="2">
    <source>
        <dbReference type="SAM" id="Phobius"/>
    </source>
</evidence>
<accession>A0A1V4HU72</accession>
<feature type="transmembrane region" description="Helical" evidence="2">
    <location>
        <begin position="21"/>
        <end position="40"/>
    </location>
</feature>
<keyword evidence="2" id="KW-0812">Transmembrane</keyword>
<gene>
    <name evidence="3" type="ORF">B2M20_17740</name>
</gene>
<evidence type="ECO:0000313" key="3">
    <source>
        <dbReference type="EMBL" id="OPH81419.1"/>
    </source>
</evidence>
<evidence type="ECO:0000256" key="1">
    <source>
        <dbReference type="SAM" id="MobiDB-lite"/>
    </source>
</evidence>
<name>A0A1V4HU72_NITVU</name>
<dbReference type="Proteomes" id="UP000189940">
    <property type="component" value="Unassembled WGS sequence"/>
</dbReference>
<proteinExistence type="predicted"/>
<keyword evidence="2" id="KW-0472">Membrane</keyword>
<feature type="region of interest" description="Disordered" evidence="1">
    <location>
        <begin position="1"/>
        <end position="20"/>
    </location>
</feature>
<organism evidence="3 4">
    <name type="scientific">Nitrobacter vulgaris</name>
    <dbReference type="NCBI Taxonomy" id="29421"/>
    <lineage>
        <taxon>Bacteria</taxon>
        <taxon>Pseudomonadati</taxon>
        <taxon>Pseudomonadota</taxon>
        <taxon>Alphaproteobacteria</taxon>
        <taxon>Hyphomicrobiales</taxon>
        <taxon>Nitrobacteraceae</taxon>
        <taxon>Nitrobacter</taxon>
    </lineage>
</organism>
<protein>
    <submittedName>
        <fullName evidence="3">Uncharacterized protein</fullName>
    </submittedName>
</protein>
<reference evidence="3 4" key="1">
    <citation type="submission" date="2017-02" db="EMBL/GenBank/DDBJ databases">
        <title>Genome sequence of the nitrite-oxidizing bacterium Nitrobacter vulgaris strain Ab1.</title>
        <authorList>
            <person name="Mellbye B.L."/>
            <person name="Davis E.W."/>
            <person name="Spieck E."/>
            <person name="Chang J.H."/>
            <person name="Bottomley P.J."/>
            <person name="Sayavedra-Soto L.A."/>
        </authorList>
    </citation>
    <scope>NUCLEOTIDE SEQUENCE [LARGE SCALE GENOMIC DNA]</scope>
    <source>
        <strain evidence="3 4">Ab1</strain>
    </source>
</reference>